<evidence type="ECO:0000256" key="2">
    <source>
        <dbReference type="SAM" id="MobiDB-lite"/>
    </source>
</evidence>
<comment type="caution">
    <text evidence="5">The sequence shown here is derived from an EMBL/GenBank/DDBJ whole genome shotgun (WGS) entry which is preliminary data.</text>
</comment>
<evidence type="ECO:0000313" key="5">
    <source>
        <dbReference type="EMBL" id="KAE9342784.1"/>
    </source>
</evidence>
<evidence type="ECO:0000256" key="1">
    <source>
        <dbReference type="ARBA" id="ARBA00023125"/>
    </source>
</evidence>
<proteinExistence type="predicted"/>
<protein>
    <recommendedName>
        <fullName evidence="3">HTH CENPB-type domain-containing protein</fullName>
    </recommendedName>
</protein>
<feature type="domain" description="HTH CENPB-type" evidence="3">
    <location>
        <begin position="97"/>
        <end position="168"/>
    </location>
</feature>
<dbReference type="PANTHER" id="PTHR19303:SF57">
    <property type="entry name" value="HTH CENPB-TYPE DOMAIN-CONTAINING PROTEIN"/>
    <property type="match status" value="1"/>
</dbReference>
<dbReference type="Proteomes" id="UP000429607">
    <property type="component" value="Unassembled WGS sequence"/>
</dbReference>
<dbReference type="EMBL" id="QXFV01000506">
    <property type="protein sequence ID" value="KAE9035577.1"/>
    <property type="molecule type" value="Genomic_DNA"/>
</dbReference>
<dbReference type="InterPro" id="IPR009057">
    <property type="entry name" value="Homeodomain-like_sf"/>
</dbReference>
<accession>A0A6A4FNH9</accession>
<dbReference type="EMBL" id="QXFT01000480">
    <property type="protein sequence ID" value="KAE9342784.1"/>
    <property type="molecule type" value="Genomic_DNA"/>
</dbReference>
<gene>
    <name evidence="4" type="ORF">PR001_g9242</name>
    <name evidence="5" type="ORF">PR003_g9301</name>
</gene>
<dbReference type="GO" id="GO:0003677">
    <property type="term" value="F:DNA binding"/>
    <property type="evidence" value="ECO:0007669"/>
    <property type="project" value="UniProtKB-KW"/>
</dbReference>
<name>A0A6A4FNH9_9STRA</name>
<keyword evidence="1" id="KW-0238">DNA-binding</keyword>
<dbReference type="InterPro" id="IPR004875">
    <property type="entry name" value="DDE_SF_endonuclease_dom"/>
</dbReference>
<evidence type="ECO:0000313" key="7">
    <source>
        <dbReference type="Proteomes" id="UP000434957"/>
    </source>
</evidence>
<dbReference type="PANTHER" id="PTHR19303">
    <property type="entry name" value="TRANSPOSON"/>
    <property type="match status" value="1"/>
</dbReference>
<dbReference type="PROSITE" id="PS51253">
    <property type="entry name" value="HTH_CENPB"/>
    <property type="match status" value="1"/>
</dbReference>
<dbReference type="Gene3D" id="1.10.10.60">
    <property type="entry name" value="Homeodomain-like"/>
    <property type="match status" value="1"/>
</dbReference>
<sequence length="377" mass="42932">MVASRKPPVGRPRLPGGKGRQAVKYSVSSFPAAEKLKVLAHLTEHRNIRLTINKFYPTLPKEKYQSRQTFIQSWKAGRTNIEQLNAEQGGADKRKVRPASVGTVLPPFAEKLLVEWVNELRAEGVPVTTMMLKLKALSVAKRYSVPTFEASWSCQDRFKARHRLSMRARTRQGQITPPDLTKIAADFAEEKTIEKKGAKTVWVKCAGKEKERASAMLLGDSMGNKFTPFVVFKAKPSQIPECRELNDKNHHGFSIIIWRQMRPAQKEKGIEVYGNEKGWWNTFLSLEFLKFHFGDRPVMEDPILVLWGDFSGHWFPDVVSYANKINVHLMKVPPNATSVAQPADRSGTDRSRRHCETCGSPIYAKNWRRMPQEMRSS</sequence>
<dbReference type="SMART" id="SM00674">
    <property type="entry name" value="CENPB"/>
    <property type="match status" value="1"/>
</dbReference>
<dbReference type="GO" id="GO:0005634">
    <property type="term" value="C:nucleus"/>
    <property type="evidence" value="ECO:0007669"/>
    <property type="project" value="TreeGrafter"/>
</dbReference>
<dbReference type="AlphaFoldDB" id="A0A6A4FNH9"/>
<dbReference type="Pfam" id="PF03184">
    <property type="entry name" value="DDE_1"/>
    <property type="match status" value="1"/>
</dbReference>
<dbReference type="SUPFAM" id="SSF46689">
    <property type="entry name" value="Homeodomain-like"/>
    <property type="match status" value="1"/>
</dbReference>
<evidence type="ECO:0000313" key="4">
    <source>
        <dbReference type="EMBL" id="KAE9035577.1"/>
    </source>
</evidence>
<dbReference type="Proteomes" id="UP000434957">
    <property type="component" value="Unassembled WGS sequence"/>
</dbReference>
<organism evidence="5 7">
    <name type="scientific">Phytophthora rubi</name>
    <dbReference type="NCBI Taxonomy" id="129364"/>
    <lineage>
        <taxon>Eukaryota</taxon>
        <taxon>Sar</taxon>
        <taxon>Stramenopiles</taxon>
        <taxon>Oomycota</taxon>
        <taxon>Peronosporomycetes</taxon>
        <taxon>Peronosporales</taxon>
        <taxon>Peronosporaceae</taxon>
        <taxon>Phytophthora</taxon>
    </lineage>
</organism>
<evidence type="ECO:0000313" key="6">
    <source>
        <dbReference type="Proteomes" id="UP000429607"/>
    </source>
</evidence>
<feature type="region of interest" description="Disordered" evidence="2">
    <location>
        <begin position="1"/>
        <end position="21"/>
    </location>
</feature>
<reference evidence="5 7" key="1">
    <citation type="submission" date="2018-08" db="EMBL/GenBank/DDBJ databases">
        <title>Genomic investigation of the strawberry pathogen Phytophthora fragariae indicates pathogenicity is determined by transcriptional variation in three key races.</title>
        <authorList>
            <person name="Adams T.M."/>
            <person name="Armitage A.D."/>
            <person name="Sobczyk M.K."/>
            <person name="Bates H.J."/>
            <person name="Dunwell J.M."/>
            <person name="Nellist C.F."/>
            <person name="Harrison R.J."/>
        </authorList>
    </citation>
    <scope>NUCLEOTIDE SEQUENCE [LARGE SCALE GENOMIC DNA]</scope>
    <source>
        <strain evidence="4 6">SCRP249</strain>
        <strain evidence="5 7">SCRP333</strain>
    </source>
</reference>
<dbReference type="InterPro" id="IPR050863">
    <property type="entry name" value="CenT-Element_Derived"/>
</dbReference>
<dbReference type="Pfam" id="PF03221">
    <property type="entry name" value="HTH_Tnp_Tc5"/>
    <property type="match status" value="1"/>
</dbReference>
<evidence type="ECO:0000259" key="3">
    <source>
        <dbReference type="PROSITE" id="PS51253"/>
    </source>
</evidence>
<dbReference type="InterPro" id="IPR006600">
    <property type="entry name" value="HTH_CenpB_DNA-bd_dom"/>
</dbReference>
<keyword evidence="7" id="KW-1185">Reference proteome</keyword>